<sequence>MEPGDVEQTLAGHPKMLRLLIILFISALLILTLYSNTLWTMNLPKVWTEIGRQGQLVQSFRASGTLRPANEIELSSAQGWIVSSVRIKAGDRVKKDQVLVTYENRAADSLLQDEQAMLAQMRLELEGPKERYVEATKNGDDSGKRTAKREIEIAQLKIGVQERKISNLQQNIEINRQIVAPFDGVVAKVNAVEGMPSAKDSFDVRLSNTSLGYQAAFLLPVSATEQLKPGDKLNVDVKSRNVTKRVEGTVAAMEHSDAHVGAASPVSLIEGGEQQKATATRSSRLLVTVHGEELQGGEQASVHLTVTSAEKGGMLVSNKAIRHVNGSPYVYVVEEKKGALGNTYHVHKIEIETGDSNDSETVVLAGASPHQAIVVESSEPLADGQRVRMK</sequence>
<comment type="caution">
    <text evidence="2">The sequence shown here is derived from an EMBL/GenBank/DDBJ whole genome shotgun (WGS) entry which is preliminary data.</text>
</comment>
<dbReference type="PANTHER" id="PTHR30469:SF15">
    <property type="entry name" value="HLYD FAMILY OF SECRETION PROTEINS"/>
    <property type="match status" value="1"/>
</dbReference>
<accession>A0ABT8VJ47</accession>
<feature type="transmembrane region" description="Helical" evidence="1">
    <location>
        <begin position="16"/>
        <end position="35"/>
    </location>
</feature>
<gene>
    <name evidence="2" type="ORF">Q3C12_28835</name>
</gene>
<evidence type="ECO:0000313" key="3">
    <source>
        <dbReference type="Proteomes" id="UP001168883"/>
    </source>
</evidence>
<organism evidence="2 3">
    <name type="scientific">Paenibacillus ehimensis</name>
    <dbReference type="NCBI Taxonomy" id="79264"/>
    <lineage>
        <taxon>Bacteria</taxon>
        <taxon>Bacillati</taxon>
        <taxon>Bacillota</taxon>
        <taxon>Bacilli</taxon>
        <taxon>Bacillales</taxon>
        <taxon>Paenibacillaceae</taxon>
        <taxon>Paenibacillus</taxon>
    </lineage>
</organism>
<reference evidence="2" key="1">
    <citation type="submission" date="2023-07" db="EMBL/GenBank/DDBJ databases">
        <authorList>
            <person name="Aktuganov G."/>
            <person name="Boyko T."/>
            <person name="Delegan Y."/>
            <person name="Galimzianova N."/>
            <person name="Gilvanova E."/>
            <person name="Korobov V."/>
            <person name="Kuzmina L."/>
            <person name="Melentiev A."/>
            <person name="Milman P."/>
            <person name="Ryabova A."/>
            <person name="Stupak E."/>
            <person name="Yasakov T."/>
            <person name="Zharikova N."/>
            <person name="Zhurenko E."/>
        </authorList>
    </citation>
    <scope>NUCLEOTIDE SEQUENCE</scope>
    <source>
        <strain evidence="2">IB-739</strain>
    </source>
</reference>
<name>A0ABT8VJ47_9BACL</name>
<dbReference type="RefSeq" id="WP_302881043.1">
    <property type="nucleotide sequence ID" value="NZ_JAUMKJ010000052.1"/>
</dbReference>
<dbReference type="Gene3D" id="2.40.50.100">
    <property type="match status" value="1"/>
</dbReference>
<dbReference type="SUPFAM" id="SSF111369">
    <property type="entry name" value="HlyD-like secretion proteins"/>
    <property type="match status" value="1"/>
</dbReference>
<proteinExistence type="predicted"/>
<keyword evidence="3" id="KW-1185">Reference proteome</keyword>
<keyword evidence="1" id="KW-0812">Transmembrane</keyword>
<dbReference type="PANTHER" id="PTHR30469">
    <property type="entry name" value="MULTIDRUG RESISTANCE PROTEIN MDTA"/>
    <property type="match status" value="1"/>
</dbReference>
<evidence type="ECO:0000256" key="1">
    <source>
        <dbReference type="SAM" id="Phobius"/>
    </source>
</evidence>
<dbReference type="Proteomes" id="UP001168883">
    <property type="component" value="Unassembled WGS sequence"/>
</dbReference>
<dbReference type="EMBL" id="JAUMKJ010000052">
    <property type="protein sequence ID" value="MDO3681015.1"/>
    <property type="molecule type" value="Genomic_DNA"/>
</dbReference>
<dbReference type="Gene3D" id="2.40.420.20">
    <property type="match status" value="1"/>
</dbReference>
<keyword evidence="1" id="KW-1133">Transmembrane helix</keyword>
<evidence type="ECO:0000313" key="2">
    <source>
        <dbReference type="EMBL" id="MDO3681015.1"/>
    </source>
</evidence>
<keyword evidence="1" id="KW-0472">Membrane</keyword>
<protein>
    <submittedName>
        <fullName evidence="2">Efflux RND transporter periplasmic adaptor subunit</fullName>
    </submittedName>
</protein>